<evidence type="ECO:0000256" key="9">
    <source>
        <dbReference type="ARBA" id="ARBA00038592"/>
    </source>
</evidence>
<dbReference type="EC" id="3.1.-.-" evidence="10"/>
<evidence type="ECO:0000256" key="2">
    <source>
        <dbReference type="ARBA" id="ARBA00022723"/>
    </source>
</evidence>
<gene>
    <name evidence="10" type="primary">cas1</name>
    <name evidence="11" type="ORF">BHX94_09060</name>
</gene>
<dbReference type="Pfam" id="PF01867">
    <property type="entry name" value="Cas_Cas1"/>
    <property type="match status" value="1"/>
</dbReference>
<sequence length="291" mass="34377">MSFRTIVITKESKLSLRMNHLVVKSETHTQVPIGEISCLIIENPNISLTGHLMNALTENKIMTIVCGKDHLPQTFLHAVYGHHRQSRLIEQQMNWHPEFKERMWQLIIKKKIEYQKQIIKYYFKTLDVSIFDEYIRDVKPGDYTNREGHSAKVYFNIIFSNEITRNTEHVKNAGLDYGYQIILAIFARTIISKGYLTEIGIMHRNEFNLYNLASDLMEVIRPLIDYTVLDTIRDSFEKEEKRKIADVLNKKICVNNKMYYLVNAIEIYVESVFKYLSTGNEKYIKFPSWKY</sequence>
<dbReference type="NCBIfam" id="TIGR00287">
    <property type="entry name" value="cas1"/>
    <property type="match status" value="1"/>
</dbReference>
<evidence type="ECO:0000256" key="1">
    <source>
        <dbReference type="ARBA" id="ARBA00022722"/>
    </source>
</evidence>
<evidence type="ECO:0000256" key="4">
    <source>
        <dbReference type="ARBA" id="ARBA00022801"/>
    </source>
</evidence>
<organism evidence="11 12">
    <name type="scientific">Macrococcoides bohemicum</name>
    <dbReference type="NCBI Taxonomy" id="1903056"/>
    <lineage>
        <taxon>Bacteria</taxon>
        <taxon>Bacillati</taxon>
        <taxon>Bacillota</taxon>
        <taxon>Bacilli</taxon>
        <taxon>Bacillales</taxon>
        <taxon>Staphylococcaceae</taxon>
        <taxon>Macrococcoides</taxon>
    </lineage>
</organism>
<dbReference type="GO" id="GO:0004520">
    <property type="term" value="F:DNA endonuclease activity"/>
    <property type="evidence" value="ECO:0007669"/>
    <property type="project" value="InterPro"/>
</dbReference>
<keyword evidence="7 10" id="KW-0238">DNA-binding</keyword>
<dbReference type="GO" id="GO:0051607">
    <property type="term" value="P:defense response to virus"/>
    <property type="evidence" value="ECO:0007669"/>
    <property type="project" value="UniProtKB-UniRule"/>
</dbReference>
<comment type="cofactor">
    <cofactor evidence="10">
        <name>Mg(2+)</name>
        <dbReference type="ChEBI" id="CHEBI:18420"/>
    </cofactor>
    <cofactor evidence="10">
        <name>Mn(2+)</name>
        <dbReference type="ChEBI" id="CHEBI:29035"/>
    </cofactor>
</comment>
<protein>
    <recommendedName>
        <fullName evidence="10">CRISPR-associated endonuclease Cas1</fullName>
        <ecNumber evidence="10">3.1.-.-</ecNumber>
    </recommendedName>
</protein>
<keyword evidence="1 10" id="KW-0540">Nuclease</keyword>
<keyword evidence="5 10" id="KW-0460">Magnesium</keyword>
<dbReference type="Proteomes" id="UP000249579">
    <property type="component" value="Unassembled WGS sequence"/>
</dbReference>
<evidence type="ECO:0000256" key="5">
    <source>
        <dbReference type="ARBA" id="ARBA00022842"/>
    </source>
</evidence>
<evidence type="ECO:0000313" key="11">
    <source>
        <dbReference type="EMBL" id="RAK48790.1"/>
    </source>
</evidence>
<evidence type="ECO:0000256" key="3">
    <source>
        <dbReference type="ARBA" id="ARBA00022759"/>
    </source>
</evidence>
<comment type="similarity">
    <text evidence="10">Belongs to the CRISPR-associated endonuclease Cas1 family.</text>
</comment>
<dbReference type="PANTHER" id="PTHR34353">
    <property type="entry name" value="CRISPR-ASSOCIATED ENDONUCLEASE CAS1 1"/>
    <property type="match status" value="1"/>
</dbReference>
<evidence type="ECO:0000256" key="7">
    <source>
        <dbReference type="ARBA" id="ARBA00023125"/>
    </source>
</evidence>
<reference evidence="11 12" key="1">
    <citation type="journal article" date="2018" name="Front. Microbiol.">
        <title>Description and Comparative Genomics of Macrococcus caseolyticus subsp. hominis subsp. nov., Macrococcus goetzii sp. nov., Macrococcus epidermidis sp. nov., and Macrococcus bohemicus sp. nov., Novel Macrococci From Human Clinical Material With Virulence Potential and Suspected Uptake of Foreign DNA by Natural Transformation.</title>
        <authorList>
            <person name="Maslanova I."/>
            <person name="Wertheimer Z."/>
            <person name="Sedlacek I."/>
            <person name="Svec P."/>
            <person name="Indrakova A."/>
            <person name="Kovarovic V."/>
            <person name="Schumann P."/>
            <person name="Sproer C."/>
            <person name="Kralova S."/>
            <person name="Sedo O."/>
            <person name="Kristofova L."/>
            <person name="Vrbovska V."/>
            <person name="Fuzik T."/>
            <person name="Petras P."/>
            <person name="Zdrahal Z."/>
            <person name="Ruzickova V."/>
            <person name="Doskar J."/>
            <person name="Pantucek R."/>
        </authorList>
    </citation>
    <scope>NUCLEOTIDE SEQUENCE [LARGE SCALE GENOMIC DNA]</scope>
    <source>
        <strain evidence="11 12">03/115</strain>
    </source>
</reference>
<comment type="caution">
    <text evidence="11">The sequence shown here is derived from an EMBL/GenBank/DDBJ whole genome shotgun (WGS) entry which is preliminary data.</text>
</comment>
<evidence type="ECO:0000313" key="12">
    <source>
        <dbReference type="Proteomes" id="UP000249579"/>
    </source>
</evidence>
<dbReference type="HAMAP" id="MF_01470">
    <property type="entry name" value="Cas1"/>
    <property type="match status" value="1"/>
</dbReference>
<comment type="subunit">
    <text evidence="9 10">Homodimer, forms a heterotetramer with a Cas2 homodimer.</text>
</comment>
<evidence type="ECO:0000256" key="8">
    <source>
        <dbReference type="ARBA" id="ARBA00023211"/>
    </source>
</evidence>
<evidence type="ECO:0000256" key="10">
    <source>
        <dbReference type="HAMAP-Rule" id="MF_01470"/>
    </source>
</evidence>
<dbReference type="PANTHER" id="PTHR34353:SF2">
    <property type="entry name" value="CRISPR-ASSOCIATED ENDONUCLEASE CAS1 1"/>
    <property type="match status" value="1"/>
</dbReference>
<dbReference type="InterPro" id="IPR042206">
    <property type="entry name" value="CRISPR-assoc_Cas1_C"/>
</dbReference>
<keyword evidence="2 10" id="KW-0479">Metal-binding</keyword>
<proteinExistence type="inferred from homology"/>
<keyword evidence="8 10" id="KW-0464">Manganese</keyword>
<dbReference type="GO" id="GO:0046872">
    <property type="term" value="F:metal ion binding"/>
    <property type="evidence" value="ECO:0007669"/>
    <property type="project" value="UniProtKB-UniRule"/>
</dbReference>
<dbReference type="InterPro" id="IPR019855">
    <property type="entry name" value="CRISPR-assoc_Cas1_NMENI"/>
</dbReference>
<feature type="binding site" evidence="10">
    <location>
        <position position="147"/>
    </location>
    <ligand>
        <name>Mn(2+)</name>
        <dbReference type="ChEBI" id="CHEBI:29035"/>
    </ligand>
</feature>
<evidence type="ECO:0000256" key="6">
    <source>
        <dbReference type="ARBA" id="ARBA00023118"/>
    </source>
</evidence>
<keyword evidence="4 10" id="KW-0378">Hydrolase</keyword>
<dbReference type="Gene3D" id="1.20.120.920">
    <property type="entry name" value="CRISPR-associated endonuclease Cas1, C-terminal domain"/>
    <property type="match status" value="1"/>
</dbReference>
<name>A0A328A2P1_9STAP</name>
<dbReference type="RefSeq" id="WP_111746232.1">
    <property type="nucleotide sequence ID" value="NZ_DALZDE010000005.1"/>
</dbReference>
<accession>A0A328A2P1</accession>
<dbReference type="GO" id="GO:0003677">
    <property type="term" value="F:DNA binding"/>
    <property type="evidence" value="ECO:0007669"/>
    <property type="project" value="UniProtKB-KW"/>
</dbReference>
<feature type="binding site" evidence="10">
    <location>
        <position position="218"/>
    </location>
    <ligand>
        <name>Mn(2+)</name>
        <dbReference type="ChEBI" id="CHEBI:29035"/>
    </ligand>
</feature>
<dbReference type="GO" id="GO:0043571">
    <property type="term" value="P:maintenance of CRISPR repeat elements"/>
    <property type="evidence" value="ECO:0007669"/>
    <property type="project" value="UniProtKB-UniRule"/>
</dbReference>
<dbReference type="AlphaFoldDB" id="A0A328A2P1"/>
<dbReference type="EMBL" id="PZJG01000006">
    <property type="protein sequence ID" value="RAK48790.1"/>
    <property type="molecule type" value="Genomic_DNA"/>
</dbReference>
<dbReference type="NCBIfam" id="TIGR03639">
    <property type="entry name" value="cas1_NMENI"/>
    <property type="match status" value="1"/>
</dbReference>
<dbReference type="InterPro" id="IPR002729">
    <property type="entry name" value="CRISPR-assoc_Cas1"/>
</dbReference>
<keyword evidence="6 10" id="KW-0051">Antiviral defense</keyword>
<dbReference type="OrthoDB" id="9803119at2"/>
<dbReference type="InterPro" id="IPR050646">
    <property type="entry name" value="Cas1"/>
</dbReference>
<feature type="binding site" evidence="10">
    <location>
        <position position="203"/>
    </location>
    <ligand>
        <name>Mn(2+)</name>
        <dbReference type="ChEBI" id="CHEBI:29035"/>
    </ligand>
</feature>
<dbReference type="GO" id="GO:0016787">
    <property type="term" value="F:hydrolase activity"/>
    <property type="evidence" value="ECO:0007669"/>
    <property type="project" value="UniProtKB-KW"/>
</dbReference>
<keyword evidence="3 10" id="KW-0255">Endonuclease</keyword>
<comment type="function">
    <text evidence="10">CRISPR (clustered regularly interspaced short palindromic repeat), is an adaptive immune system that provides protection against mobile genetic elements (viruses, transposable elements and conjugative plasmids). CRISPR clusters contain spacers, sequences complementary to antecedent mobile elements, and target invading nucleic acids. CRISPR clusters are transcribed and processed into CRISPR RNA (crRNA). Acts as a dsDNA endonuclease. Involved in the integration of spacer DNA into the CRISPR cassette.</text>
</comment>